<dbReference type="SUPFAM" id="SSF52096">
    <property type="entry name" value="ClpP/crotonase"/>
    <property type="match status" value="1"/>
</dbReference>
<dbReference type="Proteomes" id="UP001169063">
    <property type="component" value="Unassembled WGS sequence"/>
</dbReference>
<proteinExistence type="predicted"/>
<dbReference type="InterPro" id="IPR029045">
    <property type="entry name" value="ClpP/crotonase-like_dom_sf"/>
</dbReference>
<feature type="signal peptide" evidence="1">
    <location>
        <begin position="1"/>
        <end position="16"/>
    </location>
</feature>
<accession>A0ABT8SNR1</accession>
<comment type="caution">
    <text evidence="2">The sequence shown here is derived from an EMBL/GenBank/DDBJ whole genome shotgun (WGS) entry which is preliminary data.</text>
</comment>
<dbReference type="RefSeq" id="WP_302110023.1">
    <property type="nucleotide sequence ID" value="NZ_JAUKTR010000003.1"/>
</dbReference>
<gene>
    <name evidence="2" type="ORF">Q0812_09160</name>
</gene>
<evidence type="ECO:0008006" key="4">
    <source>
        <dbReference type="Google" id="ProtNLM"/>
    </source>
</evidence>
<name>A0ABT8SNR1_9CAUL</name>
<dbReference type="EMBL" id="JAUKTR010000003">
    <property type="protein sequence ID" value="MDO1559594.1"/>
    <property type="molecule type" value="Genomic_DNA"/>
</dbReference>
<feature type="chain" id="PRO_5047453383" description="Tail specific protease domain-containing protein" evidence="1">
    <location>
        <begin position="17"/>
        <end position="487"/>
    </location>
</feature>
<evidence type="ECO:0000256" key="1">
    <source>
        <dbReference type="SAM" id="SignalP"/>
    </source>
</evidence>
<evidence type="ECO:0000313" key="3">
    <source>
        <dbReference type="Proteomes" id="UP001169063"/>
    </source>
</evidence>
<reference evidence="2" key="1">
    <citation type="submission" date="2023-07" db="EMBL/GenBank/DDBJ databases">
        <title>Brevundimonas soil sp. nov., isolated from the soil of chemical plant.</title>
        <authorList>
            <person name="Wu N."/>
        </authorList>
    </citation>
    <scope>NUCLEOTIDE SEQUENCE</scope>
    <source>
        <strain evidence="2">XZ-24</strain>
    </source>
</reference>
<evidence type="ECO:0000313" key="2">
    <source>
        <dbReference type="EMBL" id="MDO1559594.1"/>
    </source>
</evidence>
<organism evidence="2 3">
    <name type="scientific">Peiella sedimenti</name>
    <dbReference type="NCBI Taxonomy" id="3061083"/>
    <lineage>
        <taxon>Bacteria</taxon>
        <taxon>Pseudomonadati</taxon>
        <taxon>Pseudomonadota</taxon>
        <taxon>Alphaproteobacteria</taxon>
        <taxon>Caulobacterales</taxon>
        <taxon>Caulobacteraceae</taxon>
        <taxon>Peiella</taxon>
    </lineage>
</organism>
<dbReference type="Gene3D" id="3.90.226.10">
    <property type="entry name" value="2-enoyl-CoA Hydratase, Chain A, domain 1"/>
    <property type="match status" value="1"/>
</dbReference>
<keyword evidence="1" id="KW-0732">Signal</keyword>
<keyword evidence="3" id="KW-1185">Reference proteome</keyword>
<sequence length="487" mass="52752">MLVVAMALALSSAQVAEPTNWRAAYLRDLAFARAQIEANHPGPVDPENPAFTARFDTAYAEAEALPVRDYPGYAFGLNRFVLALGDTHTVFVPDYNRLHARWAGVVVAGGDDVAPVVVDREGEDAPPLGARLIGCDGVSAQDMAAETLSWMGHAGKHFDRRMAVTWTLVDTGNPFRAPPRVCQFETDGQALSYQMRWRDYGADTFTRLYGPIGIQPAVTGIEEIAPGVFWIGLPTFSPGGQERQALLALVAEIETRADELRQARLIVFDVRGNGGGSTSWGARIVQALWPASPEDAVTPSSAVDWRASSDNLAFIRTAREEMQSAGGQDEVVRFLTAVETGIAESLEAGRPYWRQGPAETGPSGGLTMRRPRGPGAFPARVAFLSDDRCASACLGFADRILTRPGVTHLGMTTSGDNLYIEKRSDVILPAGGARLEHSMKVYRGRARGDMEAYTPDIAYTGAWDHPRLRAWVLSLLEEGRLDSPAAP</sequence>
<protein>
    <recommendedName>
        <fullName evidence="4">Tail specific protease domain-containing protein</fullName>
    </recommendedName>
</protein>